<dbReference type="NCBIfam" id="TIGR03715">
    <property type="entry name" value="KxYKxGKxW"/>
    <property type="match status" value="1"/>
</dbReference>
<dbReference type="Pfam" id="PF17966">
    <property type="entry name" value="Muc_B2"/>
    <property type="match status" value="1"/>
</dbReference>
<comment type="caution">
    <text evidence="5">The sequence shown here is derived from an EMBL/GenBank/DDBJ whole genome shotgun (WGS) entry which is preliminary data.</text>
</comment>
<feature type="region of interest" description="Disordered" evidence="2">
    <location>
        <begin position="44"/>
        <end position="101"/>
    </location>
</feature>
<dbReference type="Pfam" id="PF19258">
    <property type="entry name" value="KxYKxGKxW_sig"/>
    <property type="match status" value="1"/>
</dbReference>
<evidence type="ECO:0000259" key="4">
    <source>
        <dbReference type="Pfam" id="PF17966"/>
    </source>
</evidence>
<dbReference type="Gene3D" id="2.60.40.4300">
    <property type="match status" value="1"/>
</dbReference>
<feature type="compositionally biased region" description="Low complexity" evidence="2">
    <location>
        <begin position="1200"/>
        <end position="1219"/>
    </location>
</feature>
<gene>
    <name evidence="5" type="ORF">FC60_GL001676</name>
</gene>
<evidence type="ECO:0000256" key="1">
    <source>
        <dbReference type="ARBA" id="ARBA00022729"/>
    </source>
</evidence>
<evidence type="ECO:0000313" key="5">
    <source>
        <dbReference type="EMBL" id="KRM02665.1"/>
    </source>
</evidence>
<dbReference type="InterPro" id="IPR022263">
    <property type="entry name" value="KxYKxGKxW"/>
</dbReference>
<sequence length="1239" mass="130913">MYKKGKQWMIGGIVTAALSFGVANFVQSPVASADEVSDTTSAVNSASSASDTTSTSANDNVASSATSTASTNTVTATSADGTSVTDDNTNSSNVTLTHGDNSTRNVTVSVSVSEGDTVTVTVPYIFSASTDQDTTGEYYTVTTASESVSNPGYITSKSFANTTFTYTMTGSRSVEFNVKLTPTVSDWSFLTPGSQFQVVVRKNGQDVGYVTYTIDDPATITSSNLSLDQNQTTNLVTGQKYAIGLNLANNGTNDGDNFAGTTVVNVPDGWLLDTSGNYAYGLTSNTTQVGDTLDTFNDLSNGGVTVSQDGGAGTPVTITFNTAKSSLNSGEIILWGTYTKELSADENTFTTSTTYYSTNTSGEQANNGTLTTNSTNNLGIAVTNTENASIQAEFKPKDGEIFTDNGTADGSHQADDNQYDYQDGRTLVINNNGNVAQTNVNVHLDLEPGTVLNGGNGSYSLAFTSTSENQPGIITITTTDGKTYSSSPVYVSSNVNSWVWGINDDAVAAGVAKDGSNIASIDISYKNLEAGTSLRVSFANNSILSSATSKQAGDTATYAYQVTSDQDTTGVSGQMNLTIADPANKAVAFTGQVESQPSGSYQPTSTDGGNTATIVYNFRSDNTSDDSSSYLVTIPEGFDVTDTSQLYLYQNNEEYTDGTIEDLGYVGVNGERMFKVTLATTPSYASPIYLKGATADSPITIVANEDQLPATYSYRNGDTSNGTAMSLIMAINDQNQFSNNSWDEETLTLKDGSTYNVVLSSTGWYSNYTEASYSFTYPSTYSQLNGIKSSTDNKYTTSSKQAVSLNYSDNQDVTNTTGTIRLTNILTDKSTSAYSNNVINLPSVENGDSATLQLTGPATDTTTSGNVSDVQVLYSTSYVTDPADTSTFVSADQITDWSQVKAVMLKSGTMEPSAVAATYLHFEVTAMQDGVTNTTVSLPEYFVGDHSGVTYSLNTSLKVNIQRYVDVITNWVTQADDGTQTAIKDPTTETVQSNSAYTTSGLAAIEIPANYHLLETPSNATGTTNATNVNVTYVYVANTTTSPVSKAVSQNVEYKGAGSATPATNTQSYTFAGTTTTNDVTGSSSTAWNEDSHNFDSVATPVVTGYYADQASVDGATVTPNSDDVTTTVTYHQLGSIVPVDENGNEIATPVTYNNDPSDPTKATTTDVPTIPGWTTTTTSVDPTNPGADTKVVYTPIVMPSPSNDSQDNPDNSSSKTVTDYTDYTTHTITTSYTYYFLY</sequence>
<dbReference type="InterPro" id="IPR041495">
    <property type="entry name" value="Mub_B2"/>
</dbReference>
<feature type="region of interest" description="Disordered" evidence="2">
    <location>
        <begin position="1151"/>
        <end position="1219"/>
    </location>
</feature>
<feature type="compositionally biased region" description="Low complexity" evidence="2">
    <location>
        <begin position="1164"/>
        <end position="1179"/>
    </location>
</feature>
<dbReference type="Proteomes" id="UP000051739">
    <property type="component" value="Unassembled WGS sequence"/>
</dbReference>
<name>A0A0R1VHH4_9LACO</name>
<evidence type="ECO:0000256" key="3">
    <source>
        <dbReference type="SAM" id="SignalP"/>
    </source>
</evidence>
<dbReference type="Gene3D" id="3.10.20.320">
    <property type="entry name" value="Putative peptidoglycan bound protein (lpxtg motif)"/>
    <property type="match status" value="1"/>
</dbReference>
<feature type="chain" id="PRO_5006412259" description="Mub B2-like domain-containing protein" evidence="3">
    <location>
        <begin position="34"/>
        <end position="1239"/>
    </location>
</feature>
<dbReference type="PATRIC" id="fig|1423749.3.peg.1735"/>
<dbReference type="EMBL" id="AZFN01000008">
    <property type="protein sequence ID" value="KRM02665.1"/>
    <property type="molecule type" value="Genomic_DNA"/>
</dbReference>
<evidence type="ECO:0000313" key="6">
    <source>
        <dbReference type="Proteomes" id="UP000051739"/>
    </source>
</evidence>
<reference evidence="5 6" key="1">
    <citation type="journal article" date="2015" name="Genome Announc.">
        <title>Expanding the biotechnology potential of lactobacilli through comparative genomics of 213 strains and associated genera.</title>
        <authorList>
            <person name="Sun Z."/>
            <person name="Harris H.M."/>
            <person name="McCann A."/>
            <person name="Guo C."/>
            <person name="Argimon S."/>
            <person name="Zhang W."/>
            <person name="Yang X."/>
            <person name="Jeffery I.B."/>
            <person name="Cooney J.C."/>
            <person name="Kagawa T.F."/>
            <person name="Liu W."/>
            <person name="Song Y."/>
            <person name="Salvetti E."/>
            <person name="Wrobel A."/>
            <person name="Rasinkangas P."/>
            <person name="Parkhill J."/>
            <person name="Rea M.C."/>
            <person name="O'Sullivan O."/>
            <person name="Ritari J."/>
            <person name="Douillard F.P."/>
            <person name="Paul Ross R."/>
            <person name="Yang R."/>
            <person name="Briner A.E."/>
            <person name="Felis G.E."/>
            <person name="de Vos W.M."/>
            <person name="Barrangou R."/>
            <person name="Klaenhammer T.R."/>
            <person name="Caufield P.W."/>
            <person name="Cui Y."/>
            <person name="Zhang H."/>
            <person name="O'Toole P.W."/>
        </authorList>
    </citation>
    <scope>NUCLEOTIDE SEQUENCE [LARGE SCALE GENOMIC DNA]</scope>
    <source>
        <strain evidence="5 6">DSM 16045</strain>
    </source>
</reference>
<feature type="compositionally biased region" description="Polar residues" evidence="2">
    <location>
        <begin position="1151"/>
        <end position="1163"/>
    </location>
</feature>
<feature type="signal peptide" evidence="3">
    <location>
        <begin position="1"/>
        <end position="33"/>
    </location>
</feature>
<keyword evidence="1 3" id="KW-0732">Signal</keyword>
<proteinExistence type="predicted"/>
<dbReference type="AlphaFoldDB" id="A0A0R1VHH4"/>
<feature type="compositionally biased region" description="Polar residues" evidence="2">
    <location>
        <begin position="81"/>
        <end position="100"/>
    </location>
</feature>
<evidence type="ECO:0000256" key="2">
    <source>
        <dbReference type="SAM" id="MobiDB-lite"/>
    </source>
</evidence>
<feature type="domain" description="Mub B2-like" evidence="4">
    <location>
        <begin position="1040"/>
        <end position="1133"/>
    </location>
</feature>
<organism evidence="5 6">
    <name type="scientific">Limosilactobacillus gastricus DSM 16045</name>
    <dbReference type="NCBI Taxonomy" id="1423749"/>
    <lineage>
        <taxon>Bacteria</taxon>
        <taxon>Bacillati</taxon>
        <taxon>Bacillota</taxon>
        <taxon>Bacilli</taxon>
        <taxon>Lactobacillales</taxon>
        <taxon>Lactobacillaceae</taxon>
        <taxon>Limosilactobacillus</taxon>
    </lineage>
</organism>
<protein>
    <recommendedName>
        <fullName evidence="4">Mub B2-like domain-containing protein</fullName>
    </recommendedName>
</protein>
<feature type="compositionally biased region" description="Low complexity" evidence="2">
    <location>
        <begin position="44"/>
        <end position="80"/>
    </location>
</feature>
<keyword evidence="6" id="KW-1185">Reference proteome</keyword>
<accession>A0A0R1VHH4</accession>